<dbReference type="EMBL" id="VSRR010042878">
    <property type="protein sequence ID" value="MPC76224.1"/>
    <property type="molecule type" value="Genomic_DNA"/>
</dbReference>
<evidence type="ECO:0008006" key="3">
    <source>
        <dbReference type="Google" id="ProtNLM"/>
    </source>
</evidence>
<keyword evidence="2" id="KW-1185">Reference proteome</keyword>
<comment type="caution">
    <text evidence="1">The sequence shown here is derived from an EMBL/GenBank/DDBJ whole genome shotgun (WGS) entry which is preliminary data.</text>
</comment>
<organism evidence="1 2">
    <name type="scientific">Portunus trituberculatus</name>
    <name type="common">Swimming crab</name>
    <name type="synonym">Neptunus trituberculatus</name>
    <dbReference type="NCBI Taxonomy" id="210409"/>
    <lineage>
        <taxon>Eukaryota</taxon>
        <taxon>Metazoa</taxon>
        <taxon>Ecdysozoa</taxon>
        <taxon>Arthropoda</taxon>
        <taxon>Crustacea</taxon>
        <taxon>Multicrustacea</taxon>
        <taxon>Malacostraca</taxon>
        <taxon>Eumalacostraca</taxon>
        <taxon>Eucarida</taxon>
        <taxon>Decapoda</taxon>
        <taxon>Pleocyemata</taxon>
        <taxon>Brachyura</taxon>
        <taxon>Eubrachyura</taxon>
        <taxon>Portunoidea</taxon>
        <taxon>Portunidae</taxon>
        <taxon>Portuninae</taxon>
        <taxon>Portunus</taxon>
    </lineage>
</organism>
<name>A0A5B7I5Y5_PORTR</name>
<evidence type="ECO:0000313" key="2">
    <source>
        <dbReference type="Proteomes" id="UP000324222"/>
    </source>
</evidence>
<gene>
    <name evidence="1" type="ORF">E2C01_070631</name>
</gene>
<dbReference type="OrthoDB" id="6354602at2759"/>
<proteinExistence type="predicted"/>
<protein>
    <recommendedName>
        <fullName evidence="3">Ig-like domain-containing protein</fullName>
    </recommendedName>
</protein>
<reference evidence="1 2" key="1">
    <citation type="submission" date="2019-05" db="EMBL/GenBank/DDBJ databases">
        <title>Another draft genome of Portunus trituberculatus and its Hox gene families provides insights of decapod evolution.</title>
        <authorList>
            <person name="Jeong J.-H."/>
            <person name="Song I."/>
            <person name="Kim S."/>
            <person name="Choi T."/>
            <person name="Kim D."/>
            <person name="Ryu S."/>
            <person name="Kim W."/>
        </authorList>
    </citation>
    <scope>NUCLEOTIDE SEQUENCE [LARGE SCALE GENOMIC DNA]</scope>
    <source>
        <tissue evidence="1">Muscle</tissue>
    </source>
</reference>
<dbReference type="AlphaFoldDB" id="A0A5B7I5Y5"/>
<evidence type="ECO:0000313" key="1">
    <source>
        <dbReference type="EMBL" id="MPC76224.1"/>
    </source>
</evidence>
<dbReference type="Proteomes" id="UP000324222">
    <property type="component" value="Unassembled WGS sequence"/>
</dbReference>
<accession>A0A5B7I5Y5</accession>
<sequence length="109" mass="12472">MAKIGKRITLTAEYHKHEPQKNVRGEMSALHKKERFISMANEQRRSVTIHVTVPRLEIFDARGEAIQEKFYEVGSSIDLRCNAFHVPRDAVVWSRGGAVVYHSPETGIR</sequence>